<dbReference type="EMBL" id="VLNY01000001">
    <property type="protein sequence ID" value="KAA0024560.1"/>
    <property type="molecule type" value="Genomic_DNA"/>
</dbReference>
<dbReference type="AlphaFoldDB" id="A0A5A7SEI1"/>
<dbReference type="Gene3D" id="3.20.20.70">
    <property type="entry name" value="Aldolase class I"/>
    <property type="match status" value="1"/>
</dbReference>
<dbReference type="InterPro" id="IPR031338">
    <property type="entry name" value="KDPG/KHG_AS_2"/>
</dbReference>
<evidence type="ECO:0000256" key="6">
    <source>
        <dbReference type="ARBA" id="ARBA00023239"/>
    </source>
</evidence>
<comment type="subunit">
    <text evidence="4">Homotrimer.</text>
</comment>
<dbReference type="PANTHER" id="PTHR30246:SF1">
    <property type="entry name" value="2-DEHYDRO-3-DEOXY-6-PHOSPHOGALACTONATE ALDOLASE-RELATED"/>
    <property type="match status" value="1"/>
</dbReference>
<accession>A0A5A7SEI1</accession>
<dbReference type="NCBIfam" id="TIGR01182">
    <property type="entry name" value="eda"/>
    <property type="match status" value="1"/>
</dbReference>
<evidence type="ECO:0000256" key="3">
    <source>
        <dbReference type="ARBA" id="ARBA00006906"/>
    </source>
</evidence>
<dbReference type="Pfam" id="PF01081">
    <property type="entry name" value="Aldolase"/>
    <property type="match status" value="1"/>
</dbReference>
<proteinExistence type="inferred from homology"/>
<dbReference type="PROSITE" id="PS00160">
    <property type="entry name" value="ALDOLASE_KDPG_KHG_2"/>
    <property type="match status" value="1"/>
</dbReference>
<reference evidence="9 10" key="1">
    <citation type="submission" date="2019-07" db="EMBL/GenBank/DDBJ databases">
        <title>Rhodococcus cavernicolus sp. nov., isolated from a cave.</title>
        <authorList>
            <person name="Lee S.D."/>
        </authorList>
    </citation>
    <scope>NUCLEOTIDE SEQUENCE [LARGE SCALE GENOMIC DNA]</scope>
    <source>
        <strain evidence="9 10">C1-24</strain>
    </source>
</reference>
<dbReference type="OrthoDB" id="9805177at2"/>
<dbReference type="InterPro" id="IPR013785">
    <property type="entry name" value="Aldolase_TIM"/>
</dbReference>
<name>A0A5A7SEI1_9NOCA</name>
<dbReference type="InterPro" id="IPR031337">
    <property type="entry name" value="KDPG/KHG_AS_1"/>
</dbReference>
<comment type="catalytic activity">
    <reaction evidence="1">
        <text>2-dehydro-3-deoxy-6-phospho-D-gluconate = D-glyceraldehyde 3-phosphate + pyruvate</text>
        <dbReference type="Rhea" id="RHEA:17089"/>
        <dbReference type="ChEBI" id="CHEBI:15361"/>
        <dbReference type="ChEBI" id="CHEBI:57569"/>
        <dbReference type="ChEBI" id="CHEBI:59776"/>
        <dbReference type="EC" id="4.1.2.14"/>
    </reaction>
</comment>
<dbReference type="NCBIfam" id="NF004325">
    <property type="entry name" value="PRK05718.1"/>
    <property type="match status" value="1"/>
</dbReference>
<keyword evidence="10" id="KW-1185">Reference proteome</keyword>
<protein>
    <recommendedName>
        <fullName evidence="5">2-dehydro-3-deoxy-phosphogluconate aldolase</fullName>
        <ecNumber evidence="5">4.1.2.14</ecNumber>
    </recommendedName>
</protein>
<organism evidence="9 10">
    <name type="scientific">Antrihabitans cavernicola</name>
    <dbReference type="NCBI Taxonomy" id="2495913"/>
    <lineage>
        <taxon>Bacteria</taxon>
        <taxon>Bacillati</taxon>
        <taxon>Actinomycetota</taxon>
        <taxon>Actinomycetes</taxon>
        <taxon>Mycobacteriales</taxon>
        <taxon>Nocardiaceae</taxon>
        <taxon>Antrihabitans</taxon>
    </lineage>
</organism>
<dbReference type="PROSITE" id="PS00159">
    <property type="entry name" value="ALDOLASE_KDPG_KHG_1"/>
    <property type="match status" value="1"/>
</dbReference>
<dbReference type="RefSeq" id="WP_149428335.1">
    <property type="nucleotide sequence ID" value="NZ_VLNY01000001.1"/>
</dbReference>
<evidence type="ECO:0000256" key="4">
    <source>
        <dbReference type="ARBA" id="ARBA00011233"/>
    </source>
</evidence>
<evidence type="ECO:0000256" key="5">
    <source>
        <dbReference type="ARBA" id="ARBA00013063"/>
    </source>
</evidence>
<keyword evidence="8" id="KW-0119">Carbohydrate metabolism</keyword>
<dbReference type="SUPFAM" id="SSF51569">
    <property type="entry name" value="Aldolase"/>
    <property type="match status" value="1"/>
</dbReference>
<evidence type="ECO:0000313" key="10">
    <source>
        <dbReference type="Proteomes" id="UP000322244"/>
    </source>
</evidence>
<keyword evidence="6 9" id="KW-0456">Lyase</keyword>
<comment type="similarity">
    <text evidence="3">Belongs to the KHG/KDPG aldolase family.</text>
</comment>
<evidence type="ECO:0000256" key="1">
    <source>
        <dbReference type="ARBA" id="ARBA00000654"/>
    </source>
</evidence>
<comment type="pathway">
    <text evidence="2">Carbohydrate acid metabolism; 2-dehydro-3-deoxy-D-gluconate degradation; D-glyceraldehyde 3-phosphate and pyruvate from 2-dehydro-3-deoxy-D-gluconate: step 2/2.</text>
</comment>
<gene>
    <name evidence="9" type="primary">eda</name>
    <name evidence="9" type="ORF">FOY51_00940</name>
</gene>
<evidence type="ECO:0000256" key="8">
    <source>
        <dbReference type="ARBA" id="ARBA00023277"/>
    </source>
</evidence>
<evidence type="ECO:0000256" key="7">
    <source>
        <dbReference type="ARBA" id="ARBA00023270"/>
    </source>
</evidence>
<sequence>MTASLLDRVPVIPVVVVDDVEHAVPLALALVAGGLPVIELTLRTPVALAAIERIADQVPEILLGAGTVVAPEHAKDAAAAGAQFLVSPGSTPTLLQAMTDTGLPHLPGVATASEVLAALEAGYTELKFFPAEAAGGAPYLKSMHAPIAAARFCPTGGINPDNAASYLALKNVGCVGGSWITPADVLAARDWDRVTELATAASQ</sequence>
<dbReference type="Proteomes" id="UP000322244">
    <property type="component" value="Unassembled WGS sequence"/>
</dbReference>
<evidence type="ECO:0000256" key="2">
    <source>
        <dbReference type="ARBA" id="ARBA00004736"/>
    </source>
</evidence>
<evidence type="ECO:0000313" key="9">
    <source>
        <dbReference type="EMBL" id="KAA0024560.1"/>
    </source>
</evidence>
<dbReference type="CDD" id="cd00452">
    <property type="entry name" value="KDPG_aldolase"/>
    <property type="match status" value="1"/>
</dbReference>
<dbReference type="GO" id="GO:0008675">
    <property type="term" value="F:2-dehydro-3-deoxy-phosphogluconate aldolase activity"/>
    <property type="evidence" value="ECO:0007669"/>
    <property type="project" value="UniProtKB-EC"/>
</dbReference>
<comment type="caution">
    <text evidence="9">The sequence shown here is derived from an EMBL/GenBank/DDBJ whole genome shotgun (WGS) entry which is preliminary data.</text>
</comment>
<dbReference type="EC" id="4.1.2.14" evidence="5"/>
<dbReference type="PANTHER" id="PTHR30246">
    <property type="entry name" value="2-KETO-3-DEOXY-6-PHOSPHOGLUCONATE ALDOLASE"/>
    <property type="match status" value="1"/>
</dbReference>
<keyword evidence="7" id="KW-0704">Schiff base</keyword>
<dbReference type="InterPro" id="IPR000887">
    <property type="entry name" value="Aldlse_KDPG_KHG"/>
</dbReference>